<dbReference type="NCBIfam" id="NF008207">
    <property type="entry name" value="PRK10969.1"/>
    <property type="match status" value="1"/>
</dbReference>
<dbReference type="SUPFAM" id="SSF46575">
    <property type="entry name" value="DNA polymerase III theta subunit-like"/>
    <property type="match status" value="1"/>
</dbReference>
<reference evidence="1" key="1">
    <citation type="submission" date="2014-12" db="EMBL/GenBank/DDBJ databases">
        <title>The draft genome of the Tatumella morbirosei type strain, LMG23360T isolated from pineapple rot.</title>
        <authorList>
            <person name="Smits T.H."/>
            <person name="Palmer M."/>
            <person name="Venter S.N."/>
            <person name="Duffy B."/>
            <person name="Steenkamp E.T."/>
            <person name="Chan W.Y."/>
            <person name="Coutinho T.A."/>
            <person name="Coetzee M.P."/>
            <person name="De Maayer P."/>
        </authorList>
    </citation>
    <scope>NUCLEOTIDE SEQUENCE [LARGE SCALE GENOMIC DNA]</scope>
    <source>
        <strain evidence="1">LMG 23360</strain>
    </source>
</reference>
<evidence type="ECO:0000313" key="1">
    <source>
        <dbReference type="EMBL" id="KGD71848.1"/>
    </source>
</evidence>
<dbReference type="GO" id="GO:0006260">
    <property type="term" value="P:DNA replication"/>
    <property type="evidence" value="ECO:0007669"/>
    <property type="project" value="InterPro"/>
</dbReference>
<evidence type="ECO:0000313" key="2">
    <source>
        <dbReference type="Proteomes" id="UP000029577"/>
    </source>
</evidence>
<dbReference type="GO" id="GO:0003887">
    <property type="term" value="F:DNA-directed DNA polymerase activity"/>
    <property type="evidence" value="ECO:0007669"/>
    <property type="project" value="InterPro"/>
</dbReference>
<dbReference type="STRING" id="642227.HA49_13490"/>
<dbReference type="AlphaFoldDB" id="A0A095UBM1"/>
<name>A0A095UBM1_9GAMM</name>
<dbReference type="EMBL" id="JPKR02000003">
    <property type="protein sequence ID" value="KGD71848.1"/>
    <property type="molecule type" value="Genomic_DNA"/>
</dbReference>
<dbReference type="RefSeq" id="WP_038020956.1">
    <property type="nucleotide sequence ID" value="NZ_JPKR02000003.1"/>
</dbReference>
<dbReference type="GO" id="GO:0003677">
    <property type="term" value="F:DNA binding"/>
    <property type="evidence" value="ECO:0007669"/>
    <property type="project" value="InterPro"/>
</dbReference>
<keyword evidence="2" id="KW-1185">Reference proteome</keyword>
<proteinExistence type="predicted"/>
<dbReference type="Gene3D" id="1.20.58.250">
    <property type="entry name" value="DNA polymerase III-theta"/>
    <property type="match status" value="1"/>
</dbReference>
<dbReference type="Proteomes" id="UP000029577">
    <property type="component" value="Unassembled WGS sequence"/>
</dbReference>
<accession>A0A095UBM1</accession>
<dbReference type="InterPro" id="IPR009052">
    <property type="entry name" value="DNA_pol_III_theta_bac"/>
</dbReference>
<protein>
    <submittedName>
        <fullName evidence="1">DNA polymerase III subunit theta</fullName>
    </submittedName>
</protein>
<organism evidence="1 2">
    <name type="scientific">Tatumella morbirosei</name>
    <dbReference type="NCBI Taxonomy" id="642227"/>
    <lineage>
        <taxon>Bacteria</taxon>
        <taxon>Pseudomonadati</taxon>
        <taxon>Pseudomonadota</taxon>
        <taxon>Gammaproteobacteria</taxon>
        <taxon>Enterobacterales</taxon>
        <taxon>Erwiniaceae</taxon>
        <taxon>Tatumella</taxon>
    </lineage>
</organism>
<dbReference type="eggNOG" id="ENOG5032S2T">
    <property type="taxonomic scope" value="Bacteria"/>
</dbReference>
<dbReference type="Pfam" id="PF06440">
    <property type="entry name" value="DNA_pol3_theta"/>
    <property type="match status" value="1"/>
</dbReference>
<sequence length="77" mass="8944">MSFNLALLGAEEKDRINTDLAASGVAFKERYNMPVVAEIVEREQPAEMQEWFRQRLGVFRQTSLTLSRLPYEPKQKN</sequence>
<dbReference type="OrthoDB" id="6506252at2"/>
<comment type="caution">
    <text evidence="1">The sequence shown here is derived from an EMBL/GenBank/DDBJ whole genome shotgun (WGS) entry which is preliminary data.</text>
</comment>
<gene>
    <name evidence="1" type="ORF">HA49_13490</name>
</gene>
<dbReference type="InterPro" id="IPR036745">
    <property type="entry name" value="PolIII_theta_sf"/>
</dbReference>